<evidence type="ECO:0000313" key="2">
    <source>
        <dbReference type="EMBL" id="TDB66940.1"/>
    </source>
</evidence>
<reference evidence="2 3" key="1">
    <citation type="submission" date="2019-02" db="EMBL/GenBank/DDBJ databases">
        <title>Arundinibacter roseus gen. nov., sp. nov., a new member of the family Cytophagaceae.</title>
        <authorList>
            <person name="Szuroczki S."/>
            <person name="Khayer B."/>
            <person name="Sproer C."/>
            <person name="Toumi M."/>
            <person name="Szabo A."/>
            <person name="Felfoldi T."/>
            <person name="Schumann P."/>
            <person name="Toth E."/>
        </authorList>
    </citation>
    <scope>NUCLEOTIDE SEQUENCE [LARGE SCALE GENOMIC DNA]</scope>
    <source>
        <strain evidence="2 3">DMA-k-7a</strain>
    </source>
</reference>
<dbReference type="AlphaFoldDB" id="A0A4R4KFZ4"/>
<evidence type="ECO:0000259" key="1">
    <source>
        <dbReference type="Pfam" id="PF09995"/>
    </source>
</evidence>
<comment type="caution">
    <text evidence="2">The sequence shown here is derived from an EMBL/GenBank/DDBJ whole genome shotgun (WGS) entry which is preliminary data.</text>
</comment>
<organism evidence="2 3">
    <name type="scientific">Arundinibacter roseus</name>
    <dbReference type="NCBI Taxonomy" id="2070510"/>
    <lineage>
        <taxon>Bacteria</taxon>
        <taxon>Pseudomonadati</taxon>
        <taxon>Bacteroidota</taxon>
        <taxon>Cytophagia</taxon>
        <taxon>Cytophagales</taxon>
        <taxon>Spirosomataceae</taxon>
        <taxon>Arundinibacter</taxon>
    </lineage>
</organism>
<name>A0A4R4KFZ4_9BACT</name>
<dbReference type="EMBL" id="SMJU01000004">
    <property type="protein sequence ID" value="TDB66940.1"/>
    <property type="molecule type" value="Genomic_DNA"/>
</dbReference>
<gene>
    <name evidence="2" type="ORF">EZE20_07410</name>
</gene>
<sequence length="345" mass="39435">MHKNTLTGRAFSDAFLELYRHLGDSVADEVIEQLAIQGGFPAVGTLMKFLTDYEKLDVDDQSNSVRNFITSQIHTTNLLENKEFANGIQFFWKHFRVISFLLGTYSLPYCYAGANGAQVLWLSERIRTKTIQRLEETGAFVFGIMQEKDWINGLNFRRVAKIRLLHAAIRWFTLHSGKWNPTWGHPVCQEDMAGTNLSFSFIILKGLRKLNISISTAEENSFLYFWNVIGRQLGLQEELLPQNMLEAYRLDRAIAKRQFRTSEAGIGLTSALLKAIEQQIPSPGLQNIPAAHMRFFLGKETADLLGVPQAAWEERFVKIAMQSTLFPQLLSLQTPDSPVLERYWR</sequence>
<proteinExistence type="predicted"/>
<dbReference type="PANTHER" id="PTHR37539">
    <property type="entry name" value="SECRETED PROTEIN-RELATED"/>
    <property type="match status" value="1"/>
</dbReference>
<dbReference type="Pfam" id="PF09995">
    <property type="entry name" value="MPAB_Lcp_cat"/>
    <property type="match status" value="1"/>
</dbReference>
<evidence type="ECO:0000313" key="3">
    <source>
        <dbReference type="Proteomes" id="UP000295706"/>
    </source>
</evidence>
<dbReference type="RefSeq" id="WP_132116087.1">
    <property type="nucleotide sequence ID" value="NZ_SMJU01000004.1"/>
</dbReference>
<dbReference type="Proteomes" id="UP000295706">
    <property type="component" value="Unassembled WGS sequence"/>
</dbReference>
<dbReference type="GO" id="GO:0016491">
    <property type="term" value="F:oxidoreductase activity"/>
    <property type="evidence" value="ECO:0007669"/>
    <property type="project" value="InterPro"/>
</dbReference>
<dbReference type="PANTHER" id="PTHR37539:SF1">
    <property type="entry name" value="ER-BOUND OXYGENASE MPAB_MPAB'_RUBBER OXYGENASE CATALYTIC DOMAIN-CONTAINING PROTEIN"/>
    <property type="match status" value="1"/>
</dbReference>
<keyword evidence="3" id="KW-1185">Reference proteome</keyword>
<dbReference type="InterPro" id="IPR037473">
    <property type="entry name" value="Lcp-like"/>
</dbReference>
<feature type="domain" description="ER-bound oxygenase mpaB/mpaB'/Rubber oxygenase catalytic" evidence="1">
    <location>
        <begin position="122"/>
        <end position="316"/>
    </location>
</feature>
<dbReference type="OrthoDB" id="6072815at2"/>
<accession>A0A4R4KFZ4</accession>
<protein>
    <submittedName>
        <fullName evidence="2">DUF2236 domain-containing protein</fullName>
    </submittedName>
</protein>
<dbReference type="InterPro" id="IPR018713">
    <property type="entry name" value="MPAB/Lcp_cat_dom"/>
</dbReference>